<organism evidence="1 2">
    <name type="scientific">Romanomermis culicivorax</name>
    <name type="common">Nematode worm</name>
    <dbReference type="NCBI Taxonomy" id="13658"/>
    <lineage>
        <taxon>Eukaryota</taxon>
        <taxon>Metazoa</taxon>
        <taxon>Ecdysozoa</taxon>
        <taxon>Nematoda</taxon>
        <taxon>Enoplea</taxon>
        <taxon>Dorylaimia</taxon>
        <taxon>Mermithida</taxon>
        <taxon>Mermithoidea</taxon>
        <taxon>Mermithidae</taxon>
        <taxon>Romanomermis</taxon>
    </lineage>
</organism>
<dbReference type="AlphaFoldDB" id="A0A915HGY4"/>
<sequence length="185" mass="20137">MIFAHLIVAINNFRCPTFSSSVLIRRFVIIIAAALFVDSPLSPKEKREEMDINEKIIVAYGATEQANKAVLSLSMEKTDAESASKAVIAYLTKIGLNLCQCSDGALVMPDSGTYWEKNCQKNVVVLSSSLGRHPAIAVAIIASSSSRQSVKKVESWEVLKNQRIAPIPSLTIPLMVHGGLYSEIT</sequence>
<evidence type="ECO:0000313" key="2">
    <source>
        <dbReference type="WBParaSite" id="nRc.2.0.1.t01272-RA"/>
    </source>
</evidence>
<dbReference type="WBParaSite" id="nRc.2.0.1.t01272-RA">
    <property type="protein sequence ID" value="nRc.2.0.1.t01272-RA"/>
    <property type="gene ID" value="nRc.2.0.1.g01272"/>
</dbReference>
<proteinExistence type="predicted"/>
<protein>
    <submittedName>
        <fullName evidence="2">Uncharacterized protein</fullName>
    </submittedName>
</protein>
<evidence type="ECO:0000313" key="1">
    <source>
        <dbReference type="Proteomes" id="UP000887565"/>
    </source>
</evidence>
<name>A0A915HGY4_ROMCU</name>
<reference evidence="2" key="1">
    <citation type="submission" date="2022-11" db="UniProtKB">
        <authorList>
            <consortium name="WormBaseParasite"/>
        </authorList>
    </citation>
    <scope>IDENTIFICATION</scope>
</reference>
<accession>A0A915HGY4</accession>
<keyword evidence="1" id="KW-1185">Reference proteome</keyword>
<dbReference type="Proteomes" id="UP000887565">
    <property type="component" value="Unplaced"/>
</dbReference>